<protein>
    <recommendedName>
        <fullName evidence="3">Lectin</fullName>
    </recommendedName>
</protein>
<dbReference type="SUPFAM" id="SSF63724">
    <property type="entry name" value="Cytolysin/lectin"/>
    <property type="match status" value="1"/>
</dbReference>
<dbReference type="EMBL" id="KN837522">
    <property type="protein sequence ID" value="KIJ24171.1"/>
    <property type="molecule type" value="Genomic_DNA"/>
</dbReference>
<organism evidence="1 2">
    <name type="scientific">Sphaerobolus stellatus (strain SS14)</name>
    <dbReference type="NCBI Taxonomy" id="990650"/>
    <lineage>
        <taxon>Eukaryota</taxon>
        <taxon>Fungi</taxon>
        <taxon>Dikarya</taxon>
        <taxon>Basidiomycota</taxon>
        <taxon>Agaricomycotina</taxon>
        <taxon>Agaricomycetes</taxon>
        <taxon>Phallomycetidae</taxon>
        <taxon>Geastrales</taxon>
        <taxon>Sphaerobolaceae</taxon>
        <taxon>Sphaerobolus</taxon>
    </lineage>
</organism>
<dbReference type="InterPro" id="IPR015926">
    <property type="entry name" value="Cytolysin/lectin"/>
</dbReference>
<accession>A0A0C9UFA9</accession>
<sequence>MSKKYTVTVNVNDVNDKLEDGTINNISRRVWHYANGGNWSSQSKDQWKLTMGGSGTCGTLRFDDSVNDEHFFVLIGVHNYKRWCDIVTDEEDSDLTKLLSQYYDDNYPHRTGVRWKQRSKASATTDNGTKIKVKFTKDDGHDLKVELTIE</sequence>
<dbReference type="Pfam" id="PF07367">
    <property type="entry name" value="FB_lectin"/>
    <property type="match status" value="1"/>
</dbReference>
<evidence type="ECO:0000313" key="2">
    <source>
        <dbReference type="Proteomes" id="UP000054279"/>
    </source>
</evidence>
<reference evidence="1 2" key="1">
    <citation type="submission" date="2014-06" db="EMBL/GenBank/DDBJ databases">
        <title>Evolutionary Origins and Diversification of the Mycorrhizal Mutualists.</title>
        <authorList>
            <consortium name="DOE Joint Genome Institute"/>
            <consortium name="Mycorrhizal Genomics Consortium"/>
            <person name="Kohler A."/>
            <person name="Kuo A."/>
            <person name="Nagy L.G."/>
            <person name="Floudas D."/>
            <person name="Copeland A."/>
            <person name="Barry K.W."/>
            <person name="Cichocki N."/>
            <person name="Veneault-Fourrey C."/>
            <person name="LaButti K."/>
            <person name="Lindquist E.A."/>
            <person name="Lipzen A."/>
            <person name="Lundell T."/>
            <person name="Morin E."/>
            <person name="Murat C."/>
            <person name="Riley R."/>
            <person name="Ohm R."/>
            <person name="Sun H."/>
            <person name="Tunlid A."/>
            <person name="Henrissat B."/>
            <person name="Grigoriev I.V."/>
            <person name="Hibbett D.S."/>
            <person name="Martin F."/>
        </authorList>
    </citation>
    <scope>NUCLEOTIDE SEQUENCE [LARGE SCALE GENOMIC DNA]</scope>
    <source>
        <strain evidence="1 2">SS14</strain>
    </source>
</reference>
<dbReference type="HOGENOM" id="CLU_122482_0_0_1"/>
<gene>
    <name evidence="1" type="ORF">M422DRAFT_217261</name>
</gene>
<proteinExistence type="predicted"/>
<dbReference type="InterPro" id="IPR009960">
    <property type="entry name" value="Fruit_body_lectin_fun"/>
</dbReference>
<dbReference type="OrthoDB" id="2794201at2759"/>
<evidence type="ECO:0000313" key="1">
    <source>
        <dbReference type="EMBL" id="KIJ24171.1"/>
    </source>
</evidence>
<evidence type="ECO:0008006" key="3">
    <source>
        <dbReference type="Google" id="ProtNLM"/>
    </source>
</evidence>
<dbReference type="Gene3D" id="2.60.270.20">
    <property type="entry name" value="Cytolysin/lectin"/>
    <property type="match status" value="1"/>
</dbReference>
<keyword evidence="2" id="KW-1185">Reference proteome</keyword>
<dbReference type="Proteomes" id="UP000054279">
    <property type="component" value="Unassembled WGS sequence"/>
</dbReference>
<name>A0A0C9UFA9_SPHS4</name>
<dbReference type="AlphaFoldDB" id="A0A0C9UFA9"/>